<dbReference type="PANTHER" id="PTHR42673:SF4">
    <property type="entry name" value="MALEYLACETOACETATE ISOMERASE"/>
    <property type="match status" value="1"/>
</dbReference>
<dbReference type="GO" id="GO:0006749">
    <property type="term" value="P:glutathione metabolic process"/>
    <property type="evidence" value="ECO:0007669"/>
    <property type="project" value="TreeGrafter"/>
</dbReference>
<dbReference type="FunFam" id="3.40.30.10:FF:000206">
    <property type="entry name" value="Probable glutathione S-transferase"/>
    <property type="match status" value="1"/>
</dbReference>
<dbReference type="Pfam" id="PF13409">
    <property type="entry name" value="GST_N_2"/>
    <property type="match status" value="1"/>
</dbReference>
<accession>A0A1Y6D6K8</accession>
<dbReference type="GO" id="GO:0016034">
    <property type="term" value="F:maleylacetoacetate isomerase activity"/>
    <property type="evidence" value="ECO:0007669"/>
    <property type="project" value="TreeGrafter"/>
</dbReference>
<name>A0A1Y6D6K8_9GAMM</name>
<organism evidence="2 3">
    <name type="scientific">Methylomagnum ishizawai</name>
    <dbReference type="NCBI Taxonomy" id="1760988"/>
    <lineage>
        <taxon>Bacteria</taxon>
        <taxon>Pseudomonadati</taxon>
        <taxon>Pseudomonadota</taxon>
        <taxon>Gammaproteobacteria</taxon>
        <taxon>Methylococcales</taxon>
        <taxon>Methylococcaceae</taxon>
        <taxon>Methylomagnum</taxon>
    </lineage>
</organism>
<dbReference type="OrthoDB" id="9799538at2"/>
<dbReference type="Proteomes" id="UP000192923">
    <property type="component" value="Unassembled WGS sequence"/>
</dbReference>
<dbReference type="SUPFAM" id="SSF52833">
    <property type="entry name" value="Thioredoxin-like"/>
    <property type="match status" value="1"/>
</dbReference>
<dbReference type="Pfam" id="PF13410">
    <property type="entry name" value="GST_C_2"/>
    <property type="match status" value="1"/>
</dbReference>
<dbReference type="InterPro" id="IPR036282">
    <property type="entry name" value="Glutathione-S-Trfase_C_sf"/>
</dbReference>
<dbReference type="PANTHER" id="PTHR42673">
    <property type="entry name" value="MALEYLACETOACETATE ISOMERASE"/>
    <property type="match status" value="1"/>
</dbReference>
<evidence type="ECO:0000313" key="3">
    <source>
        <dbReference type="Proteomes" id="UP000192923"/>
    </source>
</evidence>
<dbReference type="EMBL" id="FXAM01000001">
    <property type="protein sequence ID" value="SMF96463.1"/>
    <property type="molecule type" value="Genomic_DNA"/>
</dbReference>
<dbReference type="CDD" id="cd03043">
    <property type="entry name" value="GST_N_1"/>
    <property type="match status" value="1"/>
</dbReference>
<keyword evidence="2" id="KW-0808">Transferase</keyword>
<dbReference type="InterPro" id="IPR004045">
    <property type="entry name" value="Glutathione_S-Trfase_N"/>
</dbReference>
<dbReference type="SFLD" id="SFLDG00358">
    <property type="entry name" value="Main_(cytGST)"/>
    <property type="match status" value="1"/>
</dbReference>
<dbReference type="SFLD" id="SFLDS00019">
    <property type="entry name" value="Glutathione_Transferase_(cytos"/>
    <property type="match status" value="1"/>
</dbReference>
<dbReference type="InterPro" id="IPR040079">
    <property type="entry name" value="Glutathione_S-Trfase"/>
</dbReference>
<evidence type="ECO:0000313" key="2">
    <source>
        <dbReference type="EMBL" id="SMF96463.1"/>
    </source>
</evidence>
<feature type="domain" description="GST N-terminal" evidence="1">
    <location>
        <begin position="3"/>
        <end position="83"/>
    </location>
</feature>
<dbReference type="GO" id="GO:0004364">
    <property type="term" value="F:glutathione transferase activity"/>
    <property type="evidence" value="ECO:0007669"/>
    <property type="project" value="TreeGrafter"/>
</dbReference>
<dbReference type="Gene3D" id="3.40.30.10">
    <property type="entry name" value="Glutaredoxin"/>
    <property type="match status" value="1"/>
</dbReference>
<dbReference type="GO" id="GO:0006559">
    <property type="term" value="P:L-phenylalanine catabolic process"/>
    <property type="evidence" value="ECO:0007669"/>
    <property type="project" value="TreeGrafter"/>
</dbReference>
<sequence>MNPTLVIGNKNYSSWSLRPWLFLKHHGIPFEEIRIPLYREDSQARIAAHSPAGKVPVLVDGGITVWDSLAILEYLAERYPATQGWPEAPADRAQARALSAEMHSGFQALRTHCGMNCRRPPAPPHKELPEAVHKDVARIGRIWRECRERAAGGPWLFGRFTIADAMYAPVALRFWTYRLEADAVALAYRDTVLGHPAMSEWIEAGRAETEVIPAFED</sequence>
<dbReference type="InterPro" id="IPR036249">
    <property type="entry name" value="Thioredoxin-like_sf"/>
</dbReference>
<dbReference type="AlphaFoldDB" id="A0A1Y6D6K8"/>
<dbReference type="CDD" id="cd03194">
    <property type="entry name" value="GST_C_3"/>
    <property type="match status" value="1"/>
</dbReference>
<protein>
    <submittedName>
        <fullName evidence="2">Glutathione S-transferase</fullName>
    </submittedName>
</protein>
<proteinExistence type="predicted"/>
<dbReference type="PROSITE" id="PS50404">
    <property type="entry name" value="GST_NTER"/>
    <property type="match status" value="1"/>
</dbReference>
<evidence type="ECO:0000259" key="1">
    <source>
        <dbReference type="PROSITE" id="PS50404"/>
    </source>
</evidence>
<dbReference type="STRING" id="1760988.SAMN02949497_3863"/>
<keyword evidence="3" id="KW-1185">Reference proteome</keyword>
<dbReference type="SUPFAM" id="SSF47616">
    <property type="entry name" value="GST C-terminal domain-like"/>
    <property type="match status" value="1"/>
</dbReference>
<dbReference type="RefSeq" id="WP_085215348.1">
    <property type="nucleotide sequence ID" value="NZ_FXAM01000001.1"/>
</dbReference>
<gene>
    <name evidence="2" type="ORF">SAMN02949497_3863</name>
</gene>
<reference evidence="2 3" key="1">
    <citation type="submission" date="2016-12" db="EMBL/GenBank/DDBJ databases">
        <authorList>
            <person name="Song W.-J."/>
            <person name="Kurnit D.M."/>
        </authorList>
    </citation>
    <scope>NUCLEOTIDE SEQUENCE [LARGE SCALE GENOMIC DNA]</scope>
    <source>
        <strain evidence="2 3">175</strain>
    </source>
</reference>
<dbReference type="Gene3D" id="1.20.1050.10">
    <property type="match status" value="1"/>
</dbReference>